<evidence type="ECO:0000256" key="11">
    <source>
        <dbReference type="RuleBase" id="RU004296"/>
    </source>
</evidence>
<dbReference type="OMA" id="CWKSTEW"/>
<comment type="caution">
    <text evidence="13">The sequence shown here is derived from an EMBL/GenBank/DDBJ whole genome shotgun (WGS) entry which is preliminary data.</text>
</comment>
<comment type="PTM">
    <text evidence="10">The full-lengh TYSND1 is the active the proteolytic processing of PTS1- and PTS2-proteins and in self-cleavage, and intermolecular self-cleavage of TYSND1 down-regulates its protease activity.</text>
</comment>
<keyword evidence="3 10" id="KW-0645">Protease</keyword>
<comment type="function">
    <text evidence="8 10">Peroxisomal protease that mediates both the removal of the leader peptide from proteins containing a PTS2 target sequence and processes several PTS1-containing proteins. Catalyzes the processing of PTS1-proteins involved in the peroxisomal beta-oxidation of fatty acids.</text>
</comment>
<evidence type="ECO:0000256" key="9">
    <source>
        <dbReference type="ARBA" id="ARBA00071396"/>
    </source>
</evidence>
<dbReference type="InterPro" id="IPR009003">
    <property type="entry name" value="Peptidase_S1_PA"/>
</dbReference>
<dbReference type="SUPFAM" id="SSF50494">
    <property type="entry name" value="Trypsin-like serine proteases"/>
    <property type="match status" value="2"/>
</dbReference>
<dbReference type="FunFam" id="2.40.10.10:FF:000080">
    <property type="entry name" value="peroxisomal leader peptide-processing protease"/>
    <property type="match status" value="1"/>
</dbReference>
<dbReference type="AlphaFoldDB" id="A0A401P711"/>
<evidence type="ECO:0000256" key="8">
    <source>
        <dbReference type="ARBA" id="ARBA00060175"/>
    </source>
</evidence>
<evidence type="ECO:0000256" key="6">
    <source>
        <dbReference type="ARBA" id="ARBA00022825"/>
    </source>
</evidence>
<keyword evidence="6 10" id="KW-0720">Serine protease</keyword>
<keyword evidence="14" id="KW-1185">Reference proteome</keyword>
<dbReference type="InterPro" id="IPR043504">
    <property type="entry name" value="Peptidase_S1_PA_chymotrypsin"/>
</dbReference>
<comment type="subcellular location">
    <subcellularLocation>
        <location evidence="1 10">Peroxisome</location>
    </subcellularLocation>
</comment>
<dbReference type="STRING" id="75743.A0A401P711"/>
<dbReference type="Pfam" id="PF13365">
    <property type="entry name" value="Trypsin_2"/>
    <property type="match status" value="1"/>
</dbReference>
<dbReference type="GO" id="GO:0016485">
    <property type="term" value="P:protein processing"/>
    <property type="evidence" value="ECO:0007669"/>
    <property type="project" value="InterPro"/>
</dbReference>
<dbReference type="Gene3D" id="2.40.10.10">
    <property type="entry name" value="Trypsin-like serine proteases"/>
    <property type="match status" value="2"/>
</dbReference>
<evidence type="ECO:0000313" key="13">
    <source>
        <dbReference type="EMBL" id="GCB68905.1"/>
    </source>
</evidence>
<gene>
    <name evidence="13" type="ORF">scyTo_0005382</name>
</gene>
<evidence type="ECO:0000256" key="4">
    <source>
        <dbReference type="ARBA" id="ARBA00022729"/>
    </source>
</evidence>
<evidence type="ECO:0000256" key="10">
    <source>
        <dbReference type="PIRNR" id="PIRNR037989"/>
    </source>
</evidence>
<evidence type="ECO:0000256" key="5">
    <source>
        <dbReference type="ARBA" id="ARBA00022801"/>
    </source>
</evidence>
<sequence length="566" mass="60189">MGGSRRCAMESRGCIVSAGWQRPSGGAECGAAALPAALPLAQRGCSGLLLDGQRGLVLCHGQPFLPFLQRQGVSDQPFLLPGAFHNDLAIQIHLPGHSPGGNAKPPRLSLAPSSALAPQLGSGAPSPEWAPAACPAEMLLVFHCPEFQDIFQTLFDKSDKWYFHSEDRGQEEVQTEPLDLLWFALLRCPGWAGDAHRGSALRAVRSELLRKGQSLFSCASPFSSFCPEIFMNTISKGIVSNLAGERNAMILTDARCLPGTEGGGIYVKSQDGYYLAGLIVAPLCWKANEWVGLTLVCSVSCILDAVRRILNGSDRSDKKVPFCPVSGHLPLANPGWQCLTRLLDAVALLQCGRVWGSGVIISPRLILTCRHVLGQASTVKVKIQLHSGSCLALTGTVLFATKKNSAYDVAVVELEEDLLAVETPAITSGFSTGEDVCVIGYGVFGQRCGPSVTAGVLSAVITADNQPVMLQTTCAVHAGASGGPVFRANSGELLGIVSSNARNNNAGATYPHLNFSFPITVLQPLLSVYNQARDASAFEGLNKVSDRLRAVWRFQDTLSAPQKSKL</sequence>
<protein>
    <recommendedName>
        <fullName evidence="9 10">Peroxisomal leader peptide-processing protease</fullName>
        <ecNumber evidence="10">3.4.21.-</ecNumber>
    </recommendedName>
</protein>
<keyword evidence="7 10" id="KW-0576">Peroxisome</keyword>
<dbReference type="Proteomes" id="UP000288216">
    <property type="component" value="Unassembled WGS sequence"/>
</dbReference>
<evidence type="ECO:0000313" key="14">
    <source>
        <dbReference type="Proteomes" id="UP000288216"/>
    </source>
</evidence>
<dbReference type="OrthoDB" id="17845at2759"/>
<dbReference type="EC" id="3.4.21.-" evidence="10"/>
<organism evidence="13 14">
    <name type="scientific">Scyliorhinus torazame</name>
    <name type="common">Cloudy catshark</name>
    <name type="synonym">Catulus torazame</name>
    <dbReference type="NCBI Taxonomy" id="75743"/>
    <lineage>
        <taxon>Eukaryota</taxon>
        <taxon>Metazoa</taxon>
        <taxon>Chordata</taxon>
        <taxon>Craniata</taxon>
        <taxon>Vertebrata</taxon>
        <taxon>Chondrichthyes</taxon>
        <taxon>Elasmobranchii</taxon>
        <taxon>Galeomorphii</taxon>
        <taxon>Galeoidea</taxon>
        <taxon>Carcharhiniformes</taxon>
        <taxon>Scyliorhinidae</taxon>
        <taxon>Scyliorhinus</taxon>
    </lineage>
</organism>
<dbReference type="InterPro" id="IPR008256">
    <property type="entry name" value="Peptidase_S1B"/>
</dbReference>
<evidence type="ECO:0000256" key="2">
    <source>
        <dbReference type="ARBA" id="ARBA00008764"/>
    </source>
</evidence>
<dbReference type="EMBL" id="BFAA01001667">
    <property type="protein sequence ID" value="GCB68905.1"/>
    <property type="molecule type" value="Genomic_DNA"/>
</dbReference>
<dbReference type="GO" id="GO:0031998">
    <property type="term" value="P:regulation of fatty acid beta-oxidation"/>
    <property type="evidence" value="ECO:0007669"/>
    <property type="project" value="TreeGrafter"/>
</dbReference>
<dbReference type="InterPro" id="IPR039245">
    <property type="entry name" value="TYSND1/DEG15"/>
</dbReference>
<comment type="similarity">
    <text evidence="2 10 11">Belongs to the peptidase S1B family.</text>
</comment>
<keyword evidence="5 10" id="KW-0378">Hydrolase</keyword>
<feature type="region of interest" description="Disordered" evidence="12">
    <location>
        <begin position="101"/>
        <end position="123"/>
    </location>
</feature>
<evidence type="ECO:0000256" key="1">
    <source>
        <dbReference type="ARBA" id="ARBA00004275"/>
    </source>
</evidence>
<proteinExistence type="inferred from homology"/>
<dbReference type="GO" id="GO:0005782">
    <property type="term" value="C:peroxisomal matrix"/>
    <property type="evidence" value="ECO:0007669"/>
    <property type="project" value="UniProtKB-ARBA"/>
</dbReference>
<dbReference type="GO" id="GO:0004252">
    <property type="term" value="F:serine-type endopeptidase activity"/>
    <property type="evidence" value="ECO:0007669"/>
    <property type="project" value="InterPro"/>
</dbReference>
<evidence type="ECO:0000256" key="12">
    <source>
        <dbReference type="SAM" id="MobiDB-lite"/>
    </source>
</evidence>
<reference evidence="13 14" key="1">
    <citation type="journal article" date="2018" name="Nat. Ecol. Evol.">
        <title>Shark genomes provide insights into elasmobranch evolution and the origin of vertebrates.</title>
        <authorList>
            <person name="Hara Y"/>
            <person name="Yamaguchi K"/>
            <person name="Onimaru K"/>
            <person name="Kadota M"/>
            <person name="Koyanagi M"/>
            <person name="Keeley SD"/>
            <person name="Tatsumi K"/>
            <person name="Tanaka K"/>
            <person name="Motone F"/>
            <person name="Kageyama Y"/>
            <person name="Nozu R"/>
            <person name="Adachi N"/>
            <person name="Nishimura O"/>
            <person name="Nakagawa R"/>
            <person name="Tanegashima C"/>
            <person name="Kiyatake I"/>
            <person name="Matsumoto R"/>
            <person name="Murakumo K"/>
            <person name="Nishida K"/>
            <person name="Terakita A"/>
            <person name="Kuratani S"/>
            <person name="Sato K"/>
            <person name="Hyodo S Kuraku.S."/>
        </authorList>
    </citation>
    <scope>NUCLEOTIDE SEQUENCE [LARGE SCALE GENOMIC DNA]</scope>
</reference>
<keyword evidence="4" id="KW-0732">Signal</keyword>
<name>A0A401P711_SCYTO</name>
<dbReference type="PANTHER" id="PTHR21004">
    <property type="entry name" value="SERINE PROTEASE-RELATED"/>
    <property type="match status" value="1"/>
</dbReference>
<accession>A0A401P711</accession>
<dbReference type="PRINTS" id="PR00839">
    <property type="entry name" value="V8PROTEASE"/>
</dbReference>
<evidence type="ECO:0000256" key="7">
    <source>
        <dbReference type="ARBA" id="ARBA00023140"/>
    </source>
</evidence>
<dbReference type="PANTHER" id="PTHR21004:SF0">
    <property type="entry name" value="PEROXISOMAL LEADER PEPTIDE-PROCESSING PROTEASE"/>
    <property type="match status" value="1"/>
</dbReference>
<evidence type="ECO:0000256" key="3">
    <source>
        <dbReference type="ARBA" id="ARBA00022670"/>
    </source>
</evidence>